<reference evidence="2" key="1">
    <citation type="journal article" date="2006" name="PLoS Biol.">
        <title>Macronuclear genome sequence of the ciliate Tetrahymena thermophila, a model eukaryote.</title>
        <authorList>
            <person name="Eisen J.A."/>
            <person name="Coyne R.S."/>
            <person name="Wu M."/>
            <person name="Wu D."/>
            <person name="Thiagarajan M."/>
            <person name="Wortman J.R."/>
            <person name="Badger J.H."/>
            <person name="Ren Q."/>
            <person name="Amedeo P."/>
            <person name="Jones K.M."/>
            <person name="Tallon L.J."/>
            <person name="Delcher A.L."/>
            <person name="Salzberg S.L."/>
            <person name="Silva J.C."/>
            <person name="Haas B.J."/>
            <person name="Majoros W.H."/>
            <person name="Farzad M."/>
            <person name="Carlton J.M."/>
            <person name="Smith R.K. Jr."/>
            <person name="Garg J."/>
            <person name="Pearlman R.E."/>
            <person name="Karrer K.M."/>
            <person name="Sun L."/>
            <person name="Manning G."/>
            <person name="Elde N.C."/>
            <person name="Turkewitz A.P."/>
            <person name="Asai D.J."/>
            <person name="Wilkes D.E."/>
            <person name="Wang Y."/>
            <person name="Cai H."/>
            <person name="Collins K."/>
            <person name="Stewart B.A."/>
            <person name="Lee S.R."/>
            <person name="Wilamowska K."/>
            <person name="Weinberg Z."/>
            <person name="Ruzzo W.L."/>
            <person name="Wloga D."/>
            <person name="Gaertig J."/>
            <person name="Frankel J."/>
            <person name="Tsao C.-C."/>
            <person name="Gorovsky M.A."/>
            <person name="Keeling P.J."/>
            <person name="Waller R.F."/>
            <person name="Patron N.J."/>
            <person name="Cherry J.M."/>
            <person name="Stover N.A."/>
            <person name="Krieger C.J."/>
            <person name="del Toro C."/>
            <person name="Ryder H.F."/>
            <person name="Williamson S.C."/>
            <person name="Barbeau R.A."/>
            <person name="Hamilton E.P."/>
            <person name="Orias E."/>
        </authorList>
    </citation>
    <scope>NUCLEOTIDE SEQUENCE [LARGE SCALE GENOMIC DNA]</scope>
    <source>
        <strain evidence="2">SB210</strain>
    </source>
</reference>
<keyword evidence="2" id="KW-1185">Reference proteome</keyword>
<evidence type="ECO:0000313" key="2">
    <source>
        <dbReference type="Proteomes" id="UP000009168"/>
    </source>
</evidence>
<accession>W7XF25</accession>
<organism evidence="1 2">
    <name type="scientific">Tetrahymena thermophila (strain SB210)</name>
    <dbReference type="NCBI Taxonomy" id="312017"/>
    <lineage>
        <taxon>Eukaryota</taxon>
        <taxon>Sar</taxon>
        <taxon>Alveolata</taxon>
        <taxon>Ciliophora</taxon>
        <taxon>Intramacronucleata</taxon>
        <taxon>Oligohymenophorea</taxon>
        <taxon>Hymenostomatida</taxon>
        <taxon>Tetrahymenina</taxon>
        <taxon>Tetrahymenidae</taxon>
        <taxon>Tetrahymena</taxon>
    </lineage>
</organism>
<dbReference type="EMBL" id="GG662767">
    <property type="protein sequence ID" value="EWS75383.1"/>
    <property type="molecule type" value="Genomic_DNA"/>
</dbReference>
<protein>
    <submittedName>
        <fullName evidence="1">Uncharacterized protein</fullName>
    </submittedName>
</protein>
<gene>
    <name evidence="1" type="ORF">TTHERM_000097830</name>
</gene>
<dbReference type="KEGG" id="tet:TTHERM_000097830"/>
<name>W7XF25_TETTS</name>
<dbReference type="InParanoid" id="W7XF25"/>
<evidence type="ECO:0000313" key="1">
    <source>
        <dbReference type="EMBL" id="EWS75383.1"/>
    </source>
</evidence>
<dbReference type="eggNOG" id="KOG3525">
    <property type="taxonomic scope" value="Eukaryota"/>
</dbReference>
<proteinExistence type="predicted"/>
<dbReference type="AlphaFoldDB" id="W7XF25"/>
<dbReference type="GeneID" id="24437273"/>
<sequence>MILVLHANTVQIFVQHAKKGFNSIKIKLVQYARQITDFILKIINVQNVINIALHALKISAQLADKVIFQQQAKNVLNVIKTGNSKKMINAKTVILHVQIVMELKKLIAHNVKNLYFYLKTMSVQHAIKAGNKRQVLNVYSAIHLAQLAMKFKIRNVQHANLVIN</sequence>
<dbReference type="Proteomes" id="UP000009168">
    <property type="component" value="Unassembled WGS sequence"/>
</dbReference>
<dbReference type="RefSeq" id="XP_012652057.1">
    <property type="nucleotide sequence ID" value="XM_012796603.1"/>
</dbReference>